<dbReference type="Proteomes" id="UP000401081">
    <property type="component" value="Unassembled WGS sequence"/>
</dbReference>
<evidence type="ECO:0000313" key="1">
    <source>
        <dbReference type="EMBL" id="VFS63775.1"/>
    </source>
</evidence>
<dbReference type="AlphaFoldDB" id="A0A485AS18"/>
<proteinExistence type="predicted"/>
<keyword evidence="2" id="KW-1185">Reference proteome</keyword>
<accession>A0A485AS18</accession>
<organism evidence="1 2">
    <name type="scientific">Kluyvera cryocrescens</name>
    <name type="common">Kluyvera citrophila</name>
    <dbReference type="NCBI Taxonomy" id="580"/>
    <lineage>
        <taxon>Bacteria</taxon>
        <taxon>Pseudomonadati</taxon>
        <taxon>Pseudomonadota</taxon>
        <taxon>Gammaproteobacteria</taxon>
        <taxon>Enterobacterales</taxon>
        <taxon>Enterobacteriaceae</taxon>
        <taxon>Kluyvera</taxon>
    </lineage>
</organism>
<dbReference type="EMBL" id="CAADJD010000018">
    <property type="protein sequence ID" value="VFS63775.1"/>
    <property type="molecule type" value="Genomic_DNA"/>
</dbReference>
<name>A0A485AS18_KLUCR</name>
<evidence type="ECO:0000313" key="2">
    <source>
        <dbReference type="Proteomes" id="UP000401081"/>
    </source>
</evidence>
<gene>
    <name evidence="1" type="ORF">NCTC12993_02837</name>
</gene>
<dbReference type="InterPro" id="IPR036388">
    <property type="entry name" value="WH-like_DNA-bd_sf"/>
</dbReference>
<sequence>MSNTSVMLTKEQKAIIAEALDVMPEDLEEIKVKASACKKTSFRDDFSMVFKDNTATLARMDLTPTAFRIVIYLFSVIDYGNIIPDFSQSRTARELGLNKSNVSRAFRELFERKILIRNAEDGQVYLNSNLCVKGIPHRFNEDLMDKFSKSRLETEDFATSFNFYRAGRKTKPVKKSRNRYPTDGIPFKRHNSAVILRPTPAKNLTK</sequence>
<reference evidence="1 2" key="1">
    <citation type="submission" date="2019-03" db="EMBL/GenBank/DDBJ databases">
        <authorList>
            <consortium name="Pathogen Informatics"/>
        </authorList>
    </citation>
    <scope>NUCLEOTIDE SEQUENCE [LARGE SCALE GENOMIC DNA]</scope>
    <source>
        <strain evidence="1 2">NCTC12993</strain>
    </source>
</reference>
<dbReference type="Gene3D" id="1.10.10.10">
    <property type="entry name" value="Winged helix-like DNA-binding domain superfamily/Winged helix DNA-binding domain"/>
    <property type="match status" value="1"/>
</dbReference>
<evidence type="ECO:0008006" key="3">
    <source>
        <dbReference type="Google" id="ProtNLM"/>
    </source>
</evidence>
<protein>
    <recommendedName>
        <fullName evidence="3">Helix-turn-helix domain-containing protein</fullName>
    </recommendedName>
</protein>